<dbReference type="EMBL" id="AOID01000019">
    <property type="protein sequence ID" value="ELY68836.1"/>
    <property type="molecule type" value="Genomic_DNA"/>
</dbReference>
<dbReference type="GO" id="GO:0005886">
    <property type="term" value="C:plasma membrane"/>
    <property type="evidence" value="ECO:0007669"/>
    <property type="project" value="UniProtKB-SubCell"/>
</dbReference>
<evidence type="ECO:0000256" key="2">
    <source>
        <dbReference type="ARBA" id="ARBA00022448"/>
    </source>
</evidence>
<comment type="caution">
    <text evidence="10">The sequence shown here is derived from an EMBL/GenBank/DDBJ whole genome shotgun (WGS) entry which is preliminary data.</text>
</comment>
<dbReference type="InterPro" id="IPR006312">
    <property type="entry name" value="TatA/E"/>
</dbReference>
<keyword evidence="3" id="KW-1003">Cell membrane</keyword>
<protein>
    <submittedName>
        <fullName evidence="10">Twin-arginine translocation protein, TatA/E family subunit</fullName>
    </submittedName>
</protein>
<evidence type="ECO:0000256" key="3">
    <source>
        <dbReference type="ARBA" id="ARBA00022475"/>
    </source>
</evidence>
<evidence type="ECO:0000313" key="10">
    <source>
        <dbReference type="EMBL" id="ELY68836.1"/>
    </source>
</evidence>
<organism evidence="10 11">
    <name type="scientific">Natrinema versiforme JCM 10478</name>
    <dbReference type="NCBI Taxonomy" id="1227496"/>
    <lineage>
        <taxon>Archaea</taxon>
        <taxon>Methanobacteriati</taxon>
        <taxon>Methanobacteriota</taxon>
        <taxon>Stenosarchaea group</taxon>
        <taxon>Halobacteria</taxon>
        <taxon>Halobacteriales</taxon>
        <taxon>Natrialbaceae</taxon>
        <taxon>Natrinema</taxon>
    </lineage>
</organism>
<evidence type="ECO:0000256" key="6">
    <source>
        <dbReference type="ARBA" id="ARBA00022989"/>
    </source>
</evidence>
<evidence type="ECO:0000256" key="8">
    <source>
        <dbReference type="ARBA" id="ARBA00023136"/>
    </source>
</evidence>
<evidence type="ECO:0000256" key="7">
    <source>
        <dbReference type="ARBA" id="ARBA00023010"/>
    </source>
</evidence>
<dbReference type="Gene3D" id="1.20.5.3310">
    <property type="match status" value="1"/>
</dbReference>
<sequence length="55" mass="6030">MLGPPELALILAIGILLFGASKIPELAHSSGEAMAEFKRGRQTTEQELEDLRDQH</sequence>
<keyword evidence="8" id="KW-0472">Membrane</keyword>
<dbReference type="NCBIfam" id="TIGR01411">
    <property type="entry name" value="tatAE"/>
    <property type="match status" value="1"/>
</dbReference>
<feature type="region of interest" description="Disordered" evidence="9">
    <location>
        <begin position="31"/>
        <end position="55"/>
    </location>
</feature>
<keyword evidence="6" id="KW-1133">Transmembrane helix</keyword>
<name>L9Y595_9EURY</name>
<keyword evidence="11" id="KW-1185">Reference proteome</keyword>
<evidence type="ECO:0000256" key="9">
    <source>
        <dbReference type="SAM" id="MobiDB-lite"/>
    </source>
</evidence>
<dbReference type="OrthoDB" id="27754at2157"/>
<dbReference type="GO" id="GO:0043953">
    <property type="term" value="P:protein transport by the Tat complex"/>
    <property type="evidence" value="ECO:0007669"/>
    <property type="project" value="InterPro"/>
</dbReference>
<dbReference type="STRING" id="1227496.C489_05703"/>
<dbReference type="AlphaFoldDB" id="L9Y595"/>
<dbReference type="RefSeq" id="WP_006430198.1">
    <property type="nucleotide sequence ID" value="NZ_AOID01000019.1"/>
</dbReference>
<accession>L9Y595</accession>
<evidence type="ECO:0000256" key="5">
    <source>
        <dbReference type="ARBA" id="ARBA00022927"/>
    </source>
</evidence>
<feature type="compositionally biased region" description="Basic and acidic residues" evidence="9">
    <location>
        <begin position="35"/>
        <end position="55"/>
    </location>
</feature>
<comment type="subcellular location">
    <subcellularLocation>
        <location evidence="1">Cell membrane</location>
        <topology evidence="1">Single-pass membrane protein</topology>
    </subcellularLocation>
</comment>
<keyword evidence="5" id="KW-0653">Protein transport</keyword>
<evidence type="ECO:0000256" key="4">
    <source>
        <dbReference type="ARBA" id="ARBA00022692"/>
    </source>
</evidence>
<keyword evidence="2" id="KW-0813">Transport</keyword>
<dbReference type="PANTHER" id="PTHR42982:SF1">
    <property type="entry name" value="SEC-INDEPENDENT PROTEIN TRANSLOCASE PROTEIN TATA"/>
    <property type="match status" value="1"/>
</dbReference>
<gene>
    <name evidence="10" type="ORF">C489_05703</name>
</gene>
<dbReference type="PATRIC" id="fig|1227496.3.peg.1151"/>
<proteinExistence type="predicted"/>
<dbReference type="InterPro" id="IPR003369">
    <property type="entry name" value="TatA/B/E"/>
</dbReference>
<keyword evidence="7" id="KW-0811">Translocation</keyword>
<dbReference type="PANTHER" id="PTHR42982">
    <property type="entry name" value="SEC-INDEPENDENT PROTEIN TRANSLOCASE PROTEIN TATA"/>
    <property type="match status" value="1"/>
</dbReference>
<evidence type="ECO:0000313" key="11">
    <source>
        <dbReference type="Proteomes" id="UP000011632"/>
    </source>
</evidence>
<evidence type="ECO:0000256" key="1">
    <source>
        <dbReference type="ARBA" id="ARBA00004162"/>
    </source>
</evidence>
<dbReference type="Pfam" id="PF02416">
    <property type="entry name" value="TatA_B_E"/>
    <property type="match status" value="1"/>
</dbReference>
<dbReference type="Proteomes" id="UP000011632">
    <property type="component" value="Unassembled WGS sequence"/>
</dbReference>
<keyword evidence="4" id="KW-0812">Transmembrane</keyword>
<reference evidence="10 11" key="1">
    <citation type="journal article" date="2014" name="PLoS Genet.">
        <title>Phylogenetically driven sequencing of extremely halophilic archaea reveals strategies for static and dynamic osmo-response.</title>
        <authorList>
            <person name="Becker E.A."/>
            <person name="Seitzer P.M."/>
            <person name="Tritt A."/>
            <person name="Larsen D."/>
            <person name="Krusor M."/>
            <person name="Yao A.I."/>
            <person name="Wu D."/>
            <person name="Madern D."/>
            <person name="Eisen J.A."/>
            <person name="Darling A.E."/>
            <person name="Facciotti M.T."/>
        </authorList>
    </citation>
    <scope>NUCLEOTIDE SEQUENCE [LARGE SCALE GENOMIC DNA]</scope>
    <source>
        <strain evidence="10 11">JCM 10478</strain>
    </source>
</reference>